<name>A0A821MNX8_9BILA</name>
<dbReference type="GO" id="GO:1990404">
    <property type="term" value="F:NAD+-protein mono-ADP-ribosyltransferase activity"/>
    <property type="evidence" value="ECO:0007669"/>
    <property type="project" value="TreeGrafter"/>
</dbReference>
<evidence type="ECO:0000313" key="4">
    <source>
        <dbReference type="Proteomes" id="UP000663873"/>
    </source>
</evidence>
<gene>
    <name evidence="3" type="ORF">UJA718_LOCUS39895</name>
</gene>
<dbReference type="Pfam" id="PF00644">
    <property type="entry name" value="PARP"/>
    <property type="match status" value="1"/>
</dbReference>
<sequence>GCYFARDALYSHNYALPDRNGIRRMFLARVLIGNTTQGNSTMRVAPPGYDTTGDGQSIFVTYHDSQAYAEYLISYR</sequence>
<dbReference type="EC" id="2.4.2.-" evidence="1"/>
<keyword evidence="1" id="KW-0328">Glycosyltransferase</keyword>
<dbReference type="Gene3D" id="3.90.228.10">
    <property type="match status" value="1"/>
</dbReference>
<dbReference type="InterPro" id="IPR012317">
    <property type="entry name" value="Poly(ADP-ribose)pol_cat_dom"/>
</dbReference>
<dbReference type="GO" id="GO:0005634">
    <property type="term" value="C:nucleus"/>
    <property type="evidence" value="ECO:0007669"/>
    <property type="project" value="TreeGrafter"/>
</dbReference>
<keyword evidence="1" id="KW-0520">NAD</keyword>
<dbReference type="InterPro" id="IPR051712">
    <property type="entry name" value="ARTD-AVP"/>
</dbReference>
<dbReference type="GO" id="GO:0003950">
    <property type="term" value="F:NAD+ poly-ADP-ribosyltransferase activity"/>
    <property type="evidence" value="ECO:0007669"/>
    <property type="project" value="UniProtKB-UniRule"/>
</dbReference>
<dbReference type="PANTHER" id="PTHR45740">
    <property type="entry name" value="POLY [ADP-RIBOSE] POLYMERASE"/>
    <property type="match status" value="1"/>
</dbReference>
<dbReference type="EMBL" id="CAJOBP010043052">
    <property type="protein sequence ID" value="CAF4770732.1"/>
    <property type="molecule type" value="Genomic_DNA"/>
</dbReference>
<evidence type="ECO:0000256" key="1">
    <source>
        <dbReference type="RuleBase" id="RU362114"/>
    </source>
</evidence>
<dbReference type="SUPFAM" id="SSF56399">
    <property type="entry name" value="ADP-ribosylation"/>
    <property type="match status" value="1"/>
</dbReference>
<reference evidence="3" key="1">
    <citation type="submission" date="2021-02" db="EMBL/GenBank/DDBJ databases">
        <authorList>
            <person name="Nowell W R."/>
        </authorList>
    </citation>
    <scope>NUCLEOTIDE SEQUENCE</scope>
</reference>
<evidence type="ECO:0000313" key="3">
    <source>
        <dbReference type="EMBL" id="CAF4770732.1"/>
    </source>
</evidence>
<comment type="caution">
    <text evidence="3">The sequence shown here is derived from an EMBL/GenBank/DDBJ whole genome shotgun (WGS) entry which is preliminary data.</text>
</comment>
<dbReference type="PANTHER" id="PTHR45740:SF2">
    <property type="entry name" value="POLY [ADP-RIBOSE] POLYMERASE"/>
    <property type="match status" value="1"/>
</dbReference>
<accession>A0A821MNX8</accession>
<dbReference type="AlphaFoldDB" id="A0A821MNX8"/>
<dbReference type="Proteomes" id="UP000663873">
    <property type="component" value="Unassembled WGS sequence"/>
</dbReference>
<feature type="domain" description="PARP catalytic" evidence="2">
    <location>
        <begin position="1"/>
        <end position="76"/>
    </location>
</feature>
<evidence type="ECO:0000259" key="2">
    <source>
        <dbReference type="PROSITE" id="PS51059"/>
    </source>
</evidence>
<keyword evidence="4" id="KW-1185">Reference proteome</keyword>
<dbReference type="PROSITE" id="PS51059">
    <property type="entry name" value="PARP_CATALYTIC"/>
    <property type="match status" value="1"/>
</dbReference>
<feature type="non-terminal residue" evidence="3">
    <location>
        <position position="1"/>
    </location>
</feature>
<protein>
    <recommendedName>
        <fullName evidence="1">Poly [ADP-ribose] polymerase</fullName>
        <shortName evidence="1">PARP</shortName>
        <ecNumber evidence="1">2.4.2.-</ecNumber>
    </recommendedName>
</protein>
<organism evidence="3 4">
    <name type="scientific">Rotaria socialis</name>
    <dbReference type="NCBI Taxonomy" id="392032"/>
    <lineage>
        <taxon>Eukaryota</taxon>
        <taxon>Metazoa</taxon>
        <taxon>Spiralia</taxon>
        <taxon>Gnathifera</taxon>
        <taxon>Rotifera</taxon>
        <taxon>Eurotatoria</taxon>
        <taxon>Bdelloidea</taxon>
        <taxon>Philodinida</taxon>
        <taxon>Philodinidae</taxon>
        <taxon>Rotaria</taxon>
    </lineage>
</organism>
<proteinExistence type="predicted"/>
<keyword evidence="1" id="KW-0808">Transferase</keyword>